<dbReference type="EMBL" id="LK023350">
    <property type="protein sequence ID" value="CDS11820.1"/>
    <property type="molecule type" value="Genomic_DNA"/>
</dbReference>
<gene>
    <name evidence="2" type="ORF">LRAMOSA11464</name>
</gene>
<dbReference type="InterPro" id="IPR014729">
    <property type="entry name" value="Rossmann-like_a/b/a_fold"/>
</dbReference>
<dbReference type="CDD" id="cd00293">
    <property type="entry name" value="USP-like"/>
    <property type="match status" value="1"/>
</dbReference>
<feature type="domain" description="UspA" evidence="1">
    <location>
        <begin position="3"/>
        <end position="121"/>
    </location>
</feature>
<dbReference type="Pfam" id="PF00582">
    <property type="entry name" value="Usp"/>
    <property type="match status" value="1"/>
</dbReference>
<accession>A0A077WX48</accession>
<organism evidence="2">
    <name type="scientific">Lichtheimia ramosa</name>
    <dbReference type="NCBI Taxonomy" id="688394"/>
    <lineage>
        <taxon>Eukaryota</taxon>
        <taxon>Fungi</taxon>
        <taxon>Fungi incertae sedis</taxon>
        <taxon>Mucoromycota</taxon>
        <taxon>Mucoromycotina</taxon>
        <taxon>Mucoromycetes</taxon>
        <taxon>Mucorales</taxon>
        <taxon>Lichtheimiaceae</taxon>
        <taxon>Lichtheimia</taxon>
    </lineage>
</organism>
<protein>
    <recommendedName>
        <fullName evidence="1">UspA domain-containing protein</fullName>
    </recommendedName>
</protein>
<sequence>MFRIIVAVDDTPVSRKAISYGLRLHESIADSSIQFVFAVGLNPTSNTSIHLLGSLDRTNNLEIEHDAENTEKALRQRLPDKADLKVITSEQSVEKILESYVNSNQPDILIMGSSNRTGLEKYELH</sequence>
<dbReference type="Gene3D" id="3.40.50.620">
    <property type="entry name" value="HUPs"/>
    <property type="match status" value="1"/>
</dbReference>
<evidence type="ECO:0000259" key="1">
    <source>
        <dbReference type="Pfam" id="PF00582"/>
    </source>
</evidence>
<name>A0A077WX48_9FUNG</name>
<dbReference type="InterPro" id="IPR006016">
    <property type="entry name" value="UspA"/>
</dbReference>
<dbReference type="SUPFAM" id="SSF52402">
    <property type="entry name" value="Adenine nucleotide alpha hydrolases-like"/>
    <property type="match status" value="1"/>
</dbReference>
<proteinExistence type="predicted"/>
<reference evidence="2" key="1">
    <citation type="journal article" date="2014" name="Genome Announc.">
        <title>De novo whole-genome sequence and genome annotation of Lichtheimia ramosa.</title>
        <authorList>
            <person name="Linde J."/>
            <person name="Schwartze V."/>
            <person name="Binder U."/>
            <person name="Lass-Florl C."/>
            <person name="Voigt K."/>
            <person name="Horn F."/>
        </authorList>
    </citation>
    <scope>NUCLEOTIDE SEQUENCE</scope>
    <source>
        <strain evidence="2">JMRC FSU:6197</strain>
    </source>
</reference>
<evidence type="ECO:0000313" key="2">
    <source>
        <dbReference type="EMBL" id="CDS11820.1"/>
    </source>
</evidence>
<dbReference type="OrthoDB" id="843225at2759"/>
<dbReference type="AlphaFoldDB" id="A0A077WX48"/>